<dbReference type="EMBL" id="NBIV01000232">
    <property type="protein sequence ID" value="PXF41156.1"/>
    <property type="molecule type" value="Genomic_DNA"/>
</dbReference>
<dbReference type="AlphaFoldDB" id="A0A2V3IGC7"/>
<evidence type="ECO:0000313" key="1">
    <source>
        <dbReference type="EMBL" id="PXF41156.1"/>
    </source>
</evidence>
<proteinExistence type="predicted"/>
<sequence length="90" mass="9943">MDKHKSELGDAISVLRHVKESAVSGDLRYASDALQGVALTTPDESIARIVLFPTCPAASETERPVHSPKTFHEYAMNRNVPNAHYIITRI</sequence>
<comment type="caution">
    <text evidence="1">The sequence shown here is derived from an EMBL/GenBank/DDBJ whole genome shotgun (WGS) entry which is preliminary data.</text>
</comment>
<protein>
    <submittedName>
        <fullName evidence="1">Uncharacterized protein</fullName>
    </submittedName>
</protein>
<dbReference type="Proteomes" id="UP000247409">
    <property type="component" value="Unassembled WGS sequence"/>
</dbReference>
<accession>A0A2V3IGC7</accession>
<name>A0A2V3IGC7_9FLOR</name>
<keyword evidence="2" id="KW-1185">Reference proteome</keyword>
<organism evidence="1 2">
    <name type="scientific">Gracilariopsis chorda</name>
    <dbReference type="NCBI Taxonomy" id="448386"/>
    <lineage>
        <taxon>Eukaryota</taxon>
        <taxon>Rhodophyta</taxon>
        <taxon>Florideophyceae</taxon>
        <taxon>Rhodymeniophycidae</taxon>
        <taxon>Gracilariales</taxon>
        <taxon>Gracilariaceae</taxon>
        <taxon>Gracilariopsis</taxon>
    </lineage>
</organism>
<reference evidence="1 2" key="1">
    <citation type="journal article" date="2018" name="Mol. Biol. Evol.">
        <title>Analysis of the draft genome of the red seaweed Gracilariopsis chorda provides insights into genome size evolution in Rhodophyta.</title>
        <authorList>
            <person name="Lee J."/>
            <person name="Yang E.C."/>
            <person name="Graf L."/>
            <person name="Yang J.H."/>
            <person name="Qiu H."/>
            <person name="Zel Zion U."/>
            <person name="Chan C.X."/>
            <person name="Stephens T.G."/>
            <person name="Weber A.P.M."/>
            <person name="Boo G.H."/>
            <person name="Boo S.M."/>
            <person name="Kim K.M."/>
            <person name="Shin Y."/>
            <person name="Jung M."/>
            <person name="Lee S.J."/>
            <person name="Yim H.S."/>
            <person name="Lee J.H."/>
            <person name="Bhattacharya D."/>
            <person name="Yoon H.S."/>
        </authorList>
    </citation>
    <scope>NUCLEOTIDE SEQUENCE [LARGE SCALE GENOMIC DNA]</scope>
    <source>
        <strain evidence="1 2">SKKU-2015</strain>
        <tissue evidence="1">Whole body</tissue>
    </source>
</reference>
<evidence type="ECO:0000313" key="2">
    <source>
        <dbReference type="Proteomes" id="UP000247409"/>
    </source>
</evidence>
<gene>
    <name evidence="1" type="ORF">BWQ96_09123</name>
</gene>